<comment type="cofactor">
    <cofactor evidence="4">
        <name>thiamine diphosphate</name>
        <dbReference type="ChEBI" id="CHEBI:58937"/>
    </cofactor>
</comment>
<dbReference type="NCBIfam" id="NF004559">
    <property type="entry name" value="PRK05899.2-5"/>
    <property type="match status" value="1"/>
</dbReference>
<comment type="cofactor">
    <cofactor evidence="3">
        <name>Mg(2+)</name>
        <dbReference type="ChEBI" id="CHEBI:18420"/>
    </cofactor>
</comment>
<evidence type="ECO:0000256" key="9">
    <source>
        <dbReference type="ARBA" id="ARBA00022837"/>
    </source>
</evidence>
<keyword evidence="9" id="KW-0106">Calcium</keyword>
<evidence type="ECO:0000256" key="5">
    <source>
        <dbReference type="ARBA" id="ARBA00007131"/>
    </source>
</evidence>
<dbReference type="InterPro" id="IPR033248">
    <property type="entry name" value="Transketolase_C"/>
</dbReference>
<dbReference type="SMART" id="SM00861">
    <property type="entry name" value="Transket_pyr"/>
    <property type="match status" value="1"/>
</dbReference>
<evidence type="ECO:0000256" key="11">
    <source>
        <dbReference type="ARBA" id="ARBA00023052"/>
    </source>
</evidence>
<keyword evidence="7" id="KW-0808">Transferase</keyword>
<comment type="similarity">
    <text evidence="5">Belongs to the transketolase family.</text>
</comment>
<dbReference type="SUPFAM" id="SSF52922">
    <property type="entry name" value="TK C-terminal domain-like"/>
    <property type="match status" value="1"/>
</dbReference>
<dbReference type="PANTHER" id="PTHR43195:SF1">
    <property type="entry name" value="FI06132P-RELATED"/>
    <property type="match status" value="1"/>
</dbReference>
<dbReference type="PROSITE" id="PS00802">
    <property type="entry name" value="TRANSKETOLASE_2"/>
    <property type="match status" value="1"/>
</dbReference>
<dbReference type="PANTHER" id="PTHR43195">
    <property type="entry name" value="TRANSKETOLASE"/>
    <property type="match status" value="1"/>
</dbReference>
<evidence type="ECO:0000256" key="7">
    <source>
        <dbReference type="ARBA" id="ARBA00022679"/>
    </source>
</evidence>
<evidence type="ECO:0000313" key="13">
    <source>
        <dbReference type="EMBL" id="CQR60745.1"/>
    </source>
</evidence>
<protein>
    <submittedName>
        <fullName evidence="13">Transketolase 2</fullName>
    </submittedName>
</protein>
<dbReference type="SUPFAM" id="SSF52518">
    <property type="entry name" value="Thiamin diphosphate-binding fold (THDP-binding)"/>
    <property type="match status" value="2"/>
</dbReference>
<keyword evidence="8" id="KW-0479">Metal-binding</keyword>
<dbReference type="FunFam" id="3.40.50.970:FF:000129">
    <property type="entry name" value="Transketolase"/>
    <property type="match status" value="1"/>
</dbReference>
<sequence length="615" mass="65261">MNTGELVELGRQLRVDSVRASAAAGSGHPTSSMSAADLMAVLLANHLRYDFARPAHSGNDRFVLSKGHASPLLYAAYKAAGAIDDEELLTFRKLGSRLEGHPTPQRLPWVETATGSLGQGLPVGVGIALAGKRLDRTDYRVWVLCGDSELAEGSVWEAAEAAGFENLDNLVAIVDVNRLGQRGPTRHGHDLDAYARRFQAFGWHTVEVDGHDVDAVDRAYGEALSTRGQPTAILARTLKGKGVEGVEDREGLHGKPLPDADEAIAELGGPRDLRVRVHEPPAARVPHAVDSRSVELPRWDKGEKAATRDAYGKALAALGTARDDVVALDGEVGDSTRAEFFAKEHPDRYVECYIAEQQMVATAVGIAARGWVPYASTFAAFLTRAYDFVRMAAVSGSGINLVGSHAGVAIGQDGPSQMGLEDLAMMRAVHGSTVLYPCDANQTARLVAAMADLDGIRYLRTSRGGSEVIYGPDEEFPIGGSKVLRSSAEDRMTIVAAGVTVPEALAAADALGREGIPVRVIDLYSVKPVDRATLRQAAEETGCLLTVEDHREEGGLGDAVLDAFGDGRPVPRLVRLAVRTMPGSASPAEQLRAAGIDAESITAAGRLLTEQAVVP</sequence>
<comment type="cofactor">
    <cofactor evidence="2">
        <name>Mn(2+)</name>
        <dbReference type="ChEBI" id="CHEBI:29035"/>
    </cofactor>
</comment>
<evidence type="ECO:0000259" key="12">
    <source>
        <dbReference type="SMART" id="SM00861"/>
    </source>
</evidence>
<gene>
    <name evidence="13" type="primary">sle_12830</name>
</gene>
<dbReference type="Pfam" id="PF02780">
    <property type="entry name" value="Transketolase_C"/>
    <property type="match status" value="1"/>
</dbReference>
<keyword evidence="11" id="KW-0786">Thiamine pyrophosphate</keyword>
<dbReference type="InterPro" id="IPR005474">
    <property type="entry name" value="Transketolase_N"/>
</dbReference>
<dbReference type="EMBL" id="LN831790">
    <property type="protein sequence ID" value="CQR60745.1"/>
    <property type="molecule type" value="Genomic_DNA"/>
</dbReference>
<dbReference type="InterPro" id="IPR029061">
    <property type="entry name" value="THDP-binding"/>
</dbReference>
<dbReference type="AlphaFoldDB" id="A0A0F7VMU2"/>
<dbReference type="Pfam" id="PF02779">
    <property type="entry name" value="Transket_pyr"/>
    <property type="match status" value="1"/>
</dbReference>
<dbReference type="GO" id="GO:0004802">
    <property type="term" value="F:transketolase activity"/>
    <property type="evidence" value="ECO:0007669"/>
    <property type="project" value="TreeGrafter"/>
</dbReference>
<name>A0A0F7VMU2_STRLW</name>
<evidence type="ECO:0000313" key="14">
    <source>
        <dbReference type="Proteomes" id="UP000035016"/>
    </source>
</evidence>
<evidence type="ECO:0000256" key="2">
    <source>
        <dbReference type="ARBA" id="ARBA00001936"/>
    </source>
</evidence>
<feature type="domain" description="Transketolase-like pyrimidine-binding" evidence="12">
    <location>
        <begin position="305"/>
        <end position="468"/>
    </location>
</feature>
<dbReference type="InterPro" id="IPR051424">
    <property type="entry name" value="Transketolase-like"/>
</dbReference>
<dbReference type="GO" id="GO:0000287">
    <property type="term" value="F:magnesium ion binding"/>
    <property type="evidence" value="ECO:0007669"/>
    <property type="project" value="UniProtKB-ARBA"/>
</dbReference>
<dbReference type="Gene3D" id="3.40.50.920">
    <property type="match status" value="1"/>
</dbReference>
<dbReference type="InterPro" id="IPR009014">
    <property type="entry name" value="Transketo_C/PFOR_II"/>
</dbReference>
<dbReference type="GO" id="GO:0030976">
    <property type="term" value="F:thiamine pyrophosphate binding"/>
    <property type="evidence" value="ECO:0007669"/>
    <property type="project" value="TreeGrafter"/>
</dbReference>
<dbReference type="CDD" id="cd07033">
    <property type="entry name" value="TPP_PYR_DXS_TK_like"/>
    <property type="match status" value="1"/>
</dbReference>
<evidence type="ECO:0000256" key="1">
    <source>
        <dbReference type="ARBA" id="ARBA00001913"/>
    </source>
</evidence>
<accession>A0A0F7VMU2</accession>
<organism evidence="13 14">
    <name type="scientific">Streptomyces leeuwenhoekii</name>
    <dbReference type="NCBI Taxonomy" id="1437453"/>
    <lineage>
        <taxon>Bacteria</taxon>
        <taxon>Bacillati</taxon>
        <taxon>Actinomycetota</taxon>
        <taxon>Actinomycetes</taxon>
        <taxon>Kitasatosporales</taxon>
        <taxon>Streptomycetaceae</taxon>
        <taxon>Streptomyces</taxon>
    </lineage>
</organism>
<evidence type="ECO:0000256" key="10">
    <source>
        <dbReference type="ARBA" id="ARBA00022842"/>
    </source>
</evidence>
<comment type="cofactor">
    <cofactor evidence="1">
        <name>Ca(2+)</name>
        <dbReference type="ChEBI" id="CHEBI:29108"/>
    </cofactor>
</comment>
<dbReference type="InterPro" id="IPR005475">
    <property type="entry name" value="Transketolase-like_Pyr-bd"/>
</dbReference>
<reference evidence="13 14" key="1">
    <citation type="submission" date="2015-02" db="EMBL/GenBank/DDBJ databases">
        <authorList>
            <person name="Gomez-Escribano P.J."/>
        </authorList>
    </citation>
    <scope>NUCLEOTIDE SEQUENCE [LARGE SCALE GENOMIC DNA]</scope>
    <source>
        <strain evidence="14">C34 (DSM 42122 / NRRL B-24963)</strain>
    </source>
</reference>
<dbReference type="GO" id="GO:0005737">
    <property type="term" value="C:cytoplasm"/>
    <property type="evidence" value="ECO:0007669"/>
    <property type="project" value="UniProtKB-ARBA"/>
</dbReference>
<keyword evidence="10" id="KW-0460">Magnesium</keyword>
<proteinExistence type="inferred from homology"/>
<dbReference type="Gene3D" id="3.40.50.970">
    <property type="match status" value="2"/>
</dbReference>
<evidence type="ECO:0000256" key="4">
    <source>
        <dbReference type="ARBA" id="ARBA00001964"/>
    </source>
</evidence>
<evidence type="ECO:0000256" key="3">
    <source>
        <dbReference type="ARBA" id="ARBA00001946"/>
    </source>
</evidence>
<evidence type="ECO:0000256" key="6">
    <source>
        <dbReference type="ARBA" id="ARBA00011738"/>
    </source>
</evidence>
<dbReference type="KEGG" id="sle:sle_12830"/>
<dbReference type="InterPro" id="IPR020826">
    <property type="entry name" value="Transketolase_BS"/>
</dbReference>
<comment type="subunit">
    <text evidence="6">Homodimer.</text>
</comment>
<evidence type="ECO:0000256" key="8">
    <source>
        <dbReference type="ARBA" id="ARBA00022723"/>
    </source>
</evidence>
<dbReference type="RefSeq" id="WP_029380797.1">
    <property type="nucleotide sequence ID" value="NZ_AZSD01000002.1"/>
</dbReference>
<dbReference type="Pfam" id="PF00456">
    <property type="entry name" value="Transketolase_N"/>
    <property type="match status" value="1"/>
</dbReference>
<dbReference type="CDD" id="cd02012">
    <property type="entry name" value="TPP_TK"/>
    <property type="match status" value="1"/>
</dbReference>
<dbReference type="Proteomes" id="UP000035016">
    <property type="component" value="Chromosome Chromosome"/>
</dbReference>